<sequence>MACTSFSRRCGEKKFWSTPVGARTSLEFRSDRSIKNIDYISFALTVQKKYKEETLTTENILQIPRGHVHDLSNTRRAPDDLFFKITSLSAPVVYDRNYRLLAIAYTCLSVRV</sequence>
<dbReference type="Proteomes" id="UP000299102">
    <property type="component" value="Unassembled WGS sequence"/>
</dbReference>
<protein>
    <submittedName>
        <fullName evidence="1">Uncharacterized protein</fullName>
    </submittedName>
</protein>
<organism evidence="1 2">
    <name type="scientific">Eumeta variegata</name>
    <name type="common">Bagworm moth</name>
    <name type="synonym">Eumeta japonica</name>
    <dbReference type="NCBI Taxonomy" id="151549"/>
    <lineage>
        <taxon>Eukaryota</taxon>
        <taxon>Metazoa</taxon>
        <taxon>Ecdysozoa</taxon>
        <taxon>Arthropoda</taxon>
        <taxon>Hexapoda</taxon>
        <taxon>Insecta</taxon>
        <taxon>Pterygota</taxon>
        <taxon>Neoptera</taxon>
        <taxon>Endopterygota</taxon>
        <taxon>Lepidoptera</taxon>
        <taxon>Glossata</taxon>
        <taxon>Ditrysia</taxon>
        <taxon>Tineoidea</taxon>
        <taxon>Psychidae</taxon>
        <taxon>Oiketicinae</taxon>
        <taxon>Eumeta</taxon>
    </lineage>
</organism>
<evidence type="ECO:0000313" key="1">
    <source>
        <dbReference type="EMBL" id="GBP32252.1"/>
    </source>
</evidence>
<reference evidence="1 2" key="1">
    <citation type="journal article" date="2019" name="Commun. Biol.">
        <title>The bagworm genome reveals a unique fibroin gene that provides high tensile strength.</title>
        <authorList>
            <person name="Kono N."/>
            <person name="Nakamura H."/>
            <person name="Ohtoshi R."/>
            <person name="Tomita M."/>
            <person name="Numata K."/>
            <person name="Arakawa K."/>
        </authorList>
    </citation>
    <scope>NUCLEOTIDE SEQUENCE [LARGE SCALE GENOMIC DNA]</scope>
</reference>
<dbReference type="EMBL" id="BGZK01000257">
    <property type="protein sequence ID" value="GBP32252.1"/>
    <property type="molecule type" value="Genomic_DNA"/>
</dbReference>
<evidence type="ECO:0000313" key="2">
    <source>
        <dbReference type="Proteomes" id="UP000299102"/>
    </source>
</evidence>
<comment type="caution">
    <text evidence="1">The sequence shown here is derived from an EMBL/GenBank/DDBJ whole genome shotgun (WGS) entry which is preliminary data.</text>
</comment>
<accession>A0A4C1V1T7</accession>
<gene>
    <name evidence="1" type="ORF">EVAR_86084_1</name>
</gene>
<keyword evidence="2" id="KW-1185">Reference proteome</keyword>
<proteinExistence type="predicted"/>
<dbReference type="AlphaFoldDB" id="A0A4C1V1T7"/>
<name>A0A4C1V1T7_EUMVA</name>